<feature type="region of interest" description="Disordered" evidence="1">
    <location>
        <begin position="1"/>
        <end position="24"/>
    </location>
</feature>
<dbReference type="Pfam" id="PF01476">
    <property type="entry name" value="LysM"/>
    <property type="match status" value="2"/>
</dbReference>
<dbReference type="SMART" id="SM00257">
    <property type="entry name" value="LysM"/>
    <property type="match status" value="2"/>
</dbReference>
<protein>
    <submittedName>
        <fullName evidence="4">LysM peptidoglycan-binding domain-containing protein</fullName>
    </submittedName>
</protein>
<feature type="compositionally biased region" description="Gly residues" evidence="1">
    <location>
        <begin position="98"/>
        <end position="143"/>
    </location>
</feature>
<sequence>MQNNHSTESGRRSRTARAREKKAVSSGTLLATGAFLIVVCVVLYSIYSSHRDSDKTLEAGGKAANEQSAANGADAQQNAGSDPDAPVSSDGANAASGAGTGGATDTGGATNAGGGASGSDGASADGGAGASGAGTNGTGGDAAGGAATDTPDAPPASDKPAGDGAASGSNGGQAPATPPKDTAADGGTKTVSSGGSGTKLPTSYVVKKGDTLSTISMKFYHSKQYVAFLAERNGIVFVNDMQPGDTIKIPALPAGAGSNAGKPDAEDYSKVNLPATYLVRPGDTFYRISMQFYKSGSYAGFLAKQNNLDENEGLKAGMSLTIPKKPASK</sequence>
<keyword evidence="5" id="KW-1185">Reference proteome</keyword>
<dbReference type="SUPFAM" id="SSF54106">
    <property type="entry name" value="LysM domain"/>
    <property type="match status" value="2"/>
</dbReference>
<keyword evidence="2" id="KW-0472">Membrane</keyword>
<accession>A0ABS3WDD9</accession>
<feature type="compositionally biased region" description="Low complexity" evidence="1">
    <location>
        <begin position="144"/>
        <end position="193"/>
    </location>
</feature>
<evidence type="ECO:0000259" key="3">
    <source>
        <dbReference type="PROSITE" id="PS51782"/>
    </source>
</evidence>
<feature type="transmembrane region" description="Helical" evidence="2">
    <location>
        <begin position="23"/>
        <end position="47"/>
    </location>
</feature>
<feature type="domain" description="LysM" evidence="3">
    <location>
        <begin position="275"/>
        <end position="322"/>
    </location>
</feature>
<comment type="caution">
    <text evidence="4">The sequence shown here is derived from an EMBL/GenBank/DDBJ whole genome shotgun (WGS) entry which is preliminary data.</text>
</comment>
<gene>
    <name evidence="4" type="ORF">I8J29_18950</name>
</gene>
<dbReference type="RefSeq" id="WP_208849076.1">
    <property type="nucleotide sequence ID" value="NZ_JAGGDJ010000016.1"/>
</dbReference>
<feature type="domain" description="LysM" evidence="3">
    <location>
        <begin position="202"/>
        <end position="249"/>
    </location>
</feature>
<evidence type="ECO:0000256" key="1">
    <source>
        <dbReference type="SAM" id="MobiDB-lite"/>
    </source>
</evidence>
<feature type="compositionally biased region" description="Low complexity" evidence="1">
    <location>
        <begin position="88"/>
        <end position="97"/>
    </location>
</feature>
<evidence type="ECO:0000313" key="4">
    <source>
        <dbReference type="EMBL" id="MBO7746292.1"/>
    </source>
</evidence>
<dbReference type="CDD" id="cd00118">
    <property type="entry name" value="LysM"/>
    <property type="match status" value="1"/>
</dbReference>
<name>A0ABS3WDD9_9BACL</name>
<keyword evidence="2" id="KW-0812">Transmembrane</keyword>
<evidence type="ECO:0000313" key="5">
    <source>
        <dbReference type="Proteomes" id="UP000670947"/>
    </source>
</evidence>
<dbReference type="EMBL" id="JAGGDJ010000016">
    <property type="protein sequence ID" value="MBO7746292.1"/>
    <property type="molecule type" value="Genomic_DNA"/>
</dbReference>
<keyword evidence="2" id="KW-1133">Transmembrane helix</keyword>
<reference evidence="4 5" key="1">
    <citation type="submission" date="2021-03" db="EMBL/GenBank/DDBJ databases">
        <title>Paenibacillus artemisicola MWE-103 whole genome sequence.</title>
        <authorList>
            <person name="Ham Y.J."/>
        </authorList>
    </citation>
    <scope>NUCLEOTIDE SEQUENCE [LARGE SCALE GENOMIC DNA]</scope>
    <source>
        <strain evidence="4 5">MWE-103</strain>
    </source>
</reference>
<dbReference type="PROSITE" id="PS51782">
    <property type="entry name" value="LYSM"/>
    <property type="match status" value="2"/>
</dbReference>
<organism evidence="4 5">
    <name type="scientific">Paenibacillus artemisiicola</name>
    <dbReference type="NCBI Taxonomy" id="1172618"/>
    <lineage>
        <taxon>Bacteria</taxon>
        <taxon>Bacillati</taxon>
        <taxon>Bacillota</taxon>
        <taxon>Bacilli</taxon>
        <taxon>Bacillales</taxon>
        <taxon>Paenibacillaceae</taxon>
        <taxon>Paenibacillus</taxon>
    </lineage>
</organism>
<feature type="compositionally biased region" description="Low complexity" evidence="1">
    <location>
        <begin position="68"/>
        <end position="81"/>
    </location>
</feature>
<feature type="region of interest" description="Disordered" evidence="1">
    <location>
        <begin position="55"/>
        <end position="203"/>
    </location>
</feature>
<dbReference type="InterPro" id="IPR036779">
    <property type="entry name" value="LysM_dom_sf"/>
</dbReference>
<dbReference type="Proteomes" id="UP000670947">
    <property type="component" value="Unassembled WGS sequence"/>
</dbReference>
<dbReference type="Gene3D" id="3.10.350.10">
    <property type="entry name" value="LysM domain"/>
    <property type="match status" value="2"/>
</dbReference>
<evidence type="ECO:0000256" key="2">
    <source>
        <dbReference type="SAM" id="Phobius"/>
    </source>
</evidence>
<proteinExistence type="predicted"/>
<dbReference type="InterPro" id="IPR018392">
    <property type="entry name" value="LysM"/>
</dbReference>